<feature type="transmembrane region" description="Helical" evidence="6">
    <location>
        <begin position="38"/>
        <end position="57"/>
    </location>
</feature>
<evidence type="ECO:0000256" key="4">
    <source>
        <dbReference type="ARBA" id="ARBA00022989"/>
    </source>
</evidence>
<dbReference type="PANTHER" id="PTHR43124">
    <property type="entry name" value="PURINE EFFLUX PUMP PBUE"/>
    <property type="match status" value="1"/>
</dbReference>
<accession>A0A0N9HTY6</accession>
<feature type="transmembrane region" description="Helical" evidence="6">
    <location>
        <begin position="7"/>
        <end position="32"/>
    </location>
</feature>
<reference evidence="7 8" key="1">
    <citation type="submission" date="2015-07" db="EMBL/GenBank/DDBJ databases">
        <title>Genome sequencing of Kibdelosporangium phytohabitans.</title>
        <authorList>
            <person name="Qin S."/>
            <person name="Xing K."/>
        </authorList>
    </citation>
    <scope>NUCLEOTIDE SEQUENCE [LARGE SCALE GENOMIC DNA]</scope>
    <source>
        <strain evidence="7 8">KLBMP1111</strain>
    </source>
</reference>
<comment type="subcellular location">
    <subcellularLocation>
        <location evidence="1">Cell membrane</location>
        <topology evidence="1">Multi-pass membrane protein</topology>
    </subcellularLocation>
</comment>
<evidence type="ECO:0000256" key="6">
    <source>
        <dbReference type="SAM" id="Phobius"/>
    </source>
</evidence>
<dbReference type="GO" id="GO:0022857">
    <property type="term" value="F:transmembrane transporter activity"/>
    <property type="evidence" value="ECO:0007669"/>
    <property type="project" value="InterPro"/>
</dbReference>
<gene>
    <name evidence="7" type="ORF">AOZ06_05115</name>
</gene>
<evidence type="ECO:0000313" key="7">
    <source>
        <dbReference type="EMBL" id="ALG06388.1"/>
    </source>
</evidence>
<name>A0A0N9HTY6_9PSEU</name>
<keyword evidence="5 6" id="KW-0472">Membrane</keyword>
<dbReference type="Pfam" id="PF07690">
    <property type="entry name" value="MFS_1"/>
    <property type="match status" value="1"/>
</dbReference>
<feature type="transmembrane region" description="Helical" evidence="6">
    <location>
        <begin position="125"/>
        <end position="149"/>
    </location>
</feature>
<protein>
    <recommendedName>
        <fullName evidence="9">Major facilitator superfamily (MFS) profile domain-containing protein</fullName>
    </recommendedName>
</protein>
<evidence type="ECO:0000256" key="2">
    <source>
        <dbReference type="ARBA" id="ARBA00022475"/>
    </source>
</evidence>
<dbReference type="Proteomes" id="UP000063699">
    <property type="component" value="Chromosome"/>
</dbReference>
<evidence type="ECO:0000313" key="8">
    <source>
        <dbReference type="Proteomes" id="UP000063699"/>
    </source>
</evidence>
<dbReference type="Gene3D" id="1.20.1250.20">
    <property type="entry name" value="MFS general substrate transporter like domains"/>
    <property type="match status" value="1"/>
</dbReference>
<keyword evidence="2" id="KW-1003">Cell membrane</keyword>
<feature type="transmembrane region" description="Helical" evidence="6">
    <location>
        <begin position="155"/>
        <end position="174"/>
    </location>
</feature>
<dbReference type="PANTHER" id="PTHR43124:SF3">
    <property type="entry name" value="CHLORAMPHENICOL EFFLUX PUMP RV0191"/>
    <property type="match status" value="1"/>
</dbReference>
<dbReference type="InterPro" id="IPR036259">
    <property type="entry name" value="MFS_trans_sf"/>
</dbReference>
<dbReference type="SUPFAM" id="SSF103473">
    <property type="entry name" value="MFS general substrate transporter"/>
    <property type="match status" value="1"/>
</dbReference>
<sequence>MGGQSMLVLAVTLLATLATFMVYTYITLILAVPSADGMPMVILLSAYGVGAVAGTLLGGRAADRWHPAWVVLVATAMSAIVLLLLGWVIRIPASPVVVALVLTGWGCACWAIYSPLSAWLSTPVLMSFNTAAVYAGMAIGGLLGGVVVAETDPSTLVPVAAAAALAASCVVVVARPRSPVPE</sequence>
<dbReference type="InterPro" id="IPR011701">
    <property type="entry name" value="MFS"/>
</dbReference>
<proteinExistence type="predicted"/>
<keyword evidence="3 6" id="KW-0812">Transmembrane</keyword>
<keyword evidence="8" id="KW-1185">Reference proteome</keyword>
<dbReference type="AlphaFoldDB" id="A0A0N9HTY6"/>
<evidence type="ECO:0008006" key="9">
    <source>
        <dbReference type="Google" id="ProtNLM"/>
    </source>
</evidence>
<feature type="transmembrane region" description="Helical" evidence="6">
    <location>
        <begin position="95"/>
        <end position="113"/>
    </location>
</feature>
<dbReference type="KEGG" id="kphy:AOZ06_05115"/>
<dbReference type="EMBL" id="CP012752">
    <property type="protein sequence ID" value="ALG06388.1"/>
    <property type="molecule type" value="Genomic_DNA"/>
</dbReference>
<evidence type="ECO:0000256" key="5">
    <source>
        <dbReference type="ARBA" id="ARBA00023136"/>
    </source>
</evidence>
<dbReference type="GO" id="GO:0005886">
    <property type="term" value="C:plasma membrane"/>
    <property type="evidence" value="ECO:0007669"/>
    <property type="project" value="UniProtKB-SubCell"/>
</dbReference>
<evidence type="ECO:0000256" key="1">
    <source>
        <dbReference type="ARBA" id="ARBA00004651"/>
    </source>
</evidence>
<evidence type="ECO:0000256" key="3">
    <source>
        <dbReference type="ARBA" id="ARBA00022692"/>
    </source>
</evidence>
<dbReference type="STRING" id="860235.AOZ06_05115"/>
<organism evidence="7 8">
    <name type="scientific">Kibdelosporangium phytohabitans</name>
    <dbReference type="NCBI Taxonomy" id="860235"/>
    <lineage>
        <taxon>Bacteria</taxon>
        <taxon>Bacillati</taxon>
        <taxon>Actinomycetota</taxon>
        <taxon>Actinomycetes</taxon>
        <taxon>Pseudonocardiales</taxon>
        <taxon>Pseudonocardiaceae</taxon>
        <taxon>Kibdelosporangium</taxon>
    </lineage>
</organism>
<feature type="transmembrane region" description="Helical" evidence="6">
    <location>
        <begin position="69"/>
        <end position="89"/>
    </location>
</feature>
<dbReference type="InterPro" id="IPR050189">
    <property type="entry name" value="MFS_Efflux_Transporters"/>
</dbReference>
<keyword evidence="4 6" id="KW-1133">Transmembrane helix</keyword>